<gene>
    <name evidence="8" type="ORF">GpartN1_g427.t1</name>
</gene>
<dbReference type="Proteomes" id="UP001061958">
    <property type="component" value="Unassembled WGS sequence"/>
</dbReference>
<comment type="caution">
    <text evidence="8">The sequence shown here is derived from an EMBL/GenBank/DDBJ whole genome shotgun (WGS) entry which is preliminary data.</text>
</comment>
<protein>
    <recommendedName>
        <fullName evidence="2 5">peptidylprolyl isomerase</fullName>
        <ecNumber evidence="2 5">5.2.1.8</ecNumber>
    </recommendedName>
</protein>
<keyword evidence="9" id="KW-1185">Reference proteome</keyword>
<accession>A0A9C7UMU9</accession>
<dbReference type="InterPro" id="IPR001179">
    <property type="entry name" value="PPIase_FKBP_dom"/>
</dbReference>
<evidence type="ECO:0000256" key="4">
    <source>
        <dbReference type="ARBA" id="ARBA00023235"/>
    </source>
</evidence>
<sequence length="273" mass="30315">MYCASGFCTSPLPLRLNKDIKFFQVLRRKSSERYHIKQYSGFQITPLFKGILRSDSRLLLVGKSDVGSSGLEGGVNLTGDGGVHKKLLQEGVGESVIPGCRVTVHYTGYLDNGLEFDSTRKREEPFRFVVNKGQVIRGWDIALLSMKEGETAKIRCSPSYAYGEKGVPPVIPPNAFLTFEIQLVKVERLLNTPSSVKDSDSIDASAVVDSKPKDEQKPERFYFISPFASQTGEQAPWWLNPLITFSVIFILIGIAFTIVVQSGALHTSYLKNN</sequence>
<evidence type="ECO:0000259" key="7">
    <source>
        <dbReference type="PROSITE" id="PS50059"/>
    </source>
</evidence>
<organism evidence="8 9">
    <name type="scientific">Galdieria partita</name>
    <dbReference type="NCBI Taxonomy" id="83374"/>
    <lineage>
        <taxon>Eukaryota</taxon>
        <taxon>Rhodophyta</taxon>
        <taxon>Bangiophyceae</taxon>
        <taxon>Galdieriales</taxon>
        <taxon>Galdieriaceae</taxon>
        <taxon>Galdieria</taxon>
    </lineage>
</organism>
<dbReference type="GO" id="GO:0003755">
    <property type="term" value="F:peptidyl-prolyl cis-trans isomerase activity"/>
    <property type="evidence" value="ECO:0007669"/>
    <property type="project" value="UniProtKB-KW"/>
</dbReference>
<reference evidence="8" key="2">
    <citation type="submission" date="2022-01" db="EMBL/GenBank/DDBJ databases">
        <authorList>
            <person name="Hirooka S."/>
            <person name="Miyagishima S.Y."/>
        </authorList>
    </citation>
    <scope>NUCLEOTIDE SEQUENCE</scope>
    <source>
        <strain evidence="8">NBRC 102759</strain>
    </source>
</reference>
<proteinExistence type="predicted"/>
<dbReference type="GO" id="GO:0005737">
    <property type="term" value="C:cytoplasm"/>
    <property type="evidence" value="ECO:0007669"/>
    <property type="project" value="TreeGrafter"/>
</dbReference>
<dbReference type="EC" id="5.2.1.8" evidence="2 5"/>
<dbReference type="SUPFAM" id="SSF54534">
    <property type="entry name" value="FKBP-like"/>
    <property type="match status" value="1"/>
</dbReference>
<evidence type="ECO:0000313" key="9">
    <source>
        <dbReference type="Proteomes" id="UP001061958"/>
    </source>
</evidence>
<dbReference type="FunFam" id="3.10.50.40:FF:000006">
    <property type="entry name" value="Peptidyl-prolyl cis-trans isomerase"/>
    <property type="match status" value="1"/>
</dbReference>
<evidence type="ECO:0000256" key="2">
    <source>
        <dbReference type="ARBA" id="ARBA00013194"/>
    </source>
</evidence>
<dbReference type="Gene3D" id="3.10.50.40">
    <property type="match status" value="1"/>
</dbReference>
<dbReference type="InterPro" id="IPR046357">
    <property type="entry name" value="PPIase_dom_sf"/>
</dbReference>
<keyword evidence="6" id="KW-1133">Transmembrane helix</keyword>
<dbReference type="EMBL" id="BQMJ01000003">
    <property type="protein sequence ID" value="GJQ08636.1"/>
    <property type="molecule type" value="Genomic_DNA"/>
</dbReference>
<evidence type="ECO:0000256" key="1">
    <source>
        <dbReference type="ARBA" id="ARBA00000971"/>
    </source>
</evidence>
<dbReference type="AlphaFoldDB" id="A0A9C7UMU9"/>
<comment type="catalytic activity">
    <reaction evidence="1 5">
        <text>[protein]-peptidylproline (omega=180) = [protein]-peptidylproline (omega=0)</text>
        <dbReference type="Rhea" id="RHEA:16237"/>
        <dbReference type="Rhea" id="RHEA-COMP:10747"/>
        <dbReference type="Rhea" id="RHEA-COMP:10748"/>
        <dbReference type="ChEBI" id="CHEBI:83833"/>
        <dbReference type="ChEBI" id="CHEBI:83834"/>
        <dbReference type="EC" id="5.2.1.8"/>
    </reaction>
</comment>
<keyword evidence="6" id="KW-0812">Transmembrane</keyword>
<evidence type="ECO:0000313" key="8">
    <source>
        <dbReference type="EMBL" id="GJQ08636.1"/>
    </source>
</evidence>
<keyword evidence="4 5" id="KW-0413">Isomerase</keyword>
<reference evidence="8" key="1">
    <citation type="journal article" date="2022" name="Proc. Natl. Acad. Sci. U.S.A.">
        <title>Life cycle and functional genomics of the unicellular red alga Galdieria for elucidating algal and plant evolution and industrial use.</title>
        <authorList>
            <person name="Hirooka S."/>
            <person name="Itabashi T."/>
            <person name="Ichinose T.M."/>
            <person name="Onuma R."/>
            <person name="Fujiwara T."/>
            <person name="Yamashita S."/>
            <person name="Jong L.W."/>
            <person name="Tomita R."/>
            <person name="Iwane A.H."/>
            <person name="Miyagishima S.Y."/>
        </authorList>
    </citation>
    <scope>NUCLEOTIDE SEQUENCE</scope>
    <source>
        <strain evidence="8">NBRC 102759</strain>
    </source>
</reference>
<name>A0A9C7UMU9_9RHOD</name>
<dbReference type="PANTHER" id="PTHR10516:SF443">
    <property type="entry name" value="FK506-BINDING PROTEIN 59-RELATED"/>
    <property type="match status" value="1"/>
</dbReference>
<feature type="transmembrane region" description="Helical" evidence="6">
    <location>
        <begin position="237"/>
        <end position="260"/>
    </location>
</feature>
<dbReference type="Pfam" id="PF00254">
    <property type="entry name" value="FKBP_C"/>
    <property type="match status" value="1"/>
</dbReference>
<evidence type="ECO:0000256" key="6">
    <source>
        <dbReference type="SAM" id="Phobius"/>
    </source>
</evidence>
<dbReference type="OrthoDB" id="1902587at2759"/>
<feature type="domain" description="PPIase FKBP-type" evidence="7">
    <location>
        <begin position="99"/>
        <end position="187"/>
    </location>
</feature>
<evidence type="ECO:0000256" key="5">
    <source>
        <dbReference type="PROSITE-ProRule" id="PRU00277"/>
    </source>
</evidence>
<evidence type="ECO:0000256" key="3">
    <source>
        <dbReference type="ARBA" id="ARBA00023110"/>
    </source>
</evidence>
<keyword evidence="6" id="KW-0472">Membrane</keyword>
<dbReference type="PROSITE" id="PS50059">
    <property type="entry name" value="FKBP_PPIASE"/>
    <property type="match status" value="1"/>
</dbReference>
<dbReference type="PANTHER" id="PTHR10516">
    <property type="entry name" value="PEPTIDYL-PROLYL CIS-TRANS ISOMERASE"/>
    <property type="match status" value="1"/>
</dbReference>
<dbReference type="InterPro" id="IPR050689">
    <property type="entry name" value="FKBP-type_PPIase"/>
</dbReference>
<keyword evidence="3 5" id="KW-0697">Rotamase</keyword>